<protein>
    <recommendedName>
        <fullName evidence="15">sphinganine-1-phosphate aldolase</fullName>
        <ecNumber evidence="15">4.1.2.27</ecNumber>
    </recommendedName>
    <alternativeName>
        <fullName evidence="16">Sphingosine-1-phosphate aldolase</fullName>
    </alternativeName>
</protein>
<dbReference type="EC" id="4.1.2.27" evidence="15"/>
<comment type="subcellular location">
    <subcellularLocation>
        <location evidence="2">Endoplasmic reticulum membrane</location>
        <topology evidence="2">Single-pass membrane protein</topology>
    </subcellularLocation>
</comment>
<feature type="compositionally biased region" description="Basic and acidic residues" evidence="18">
    <location>
        <begin position="22"/>
        <end position="34"/>
    </location>
</feature>
<evidence type="ECO:0000256" key="8">
    <source>
        <dbReference type="ARBA" id="ARBA00022898"/>
    </source>
</evidence>
<dbReference type="FunFam" id="3.40.640.10:FF:000020">
    <property type="entry name" value="sphingosine-1-phosphate lyase 1"/>
    <property type="match status" value="1"/>
</dbReference>
<dbReference type="PANTHER" id="PTHR42735">
    <property type="match status" value="1"/>
</dbReference>
<evidence type="ECO:0000256" key="6">
    <source>
        <dbReference type="ARBA" id="ARBA00022737"/>
    </source>
</evidence>
<dbReference type="GO" id="GO:0030170">
    <property type="term" value="F:pyridoxal phosphate binding"/>
    <property type="evidence" value="ECO:0007669"/>
    <property type="project" value="InterPro"/>
</dbReference>
<feature type="region of interest" description="Disordered" evidence="18">
    <location>
        <begin position="1"/>
        <end position="95"/>
    </location>
</feature>
<dbReference type="SUPFAM" id="SSF53383">
    <property type="entry name" value="PLP-dependent transferases"/>
    <property type="match status" value="1"/>
</dbReference>
<gene>
    <name evidence="19" type="primary">Sgpl1</name>
    <name evidence="19" type="ORF">SNAT2548_LOCUS10373</name>
</gene>
<dbReference type="Gene3D" id="2.20.110.10">
    <property type="entry name" value="Histone H3 K4-specific methyltransferase SET7/9 N-terminal domain"/>
    <property type="match status" value="1"/>
</dbReference>
<comment type="similarity">
    <text evidence="14">Belongs to the group II decarboxylase family. Sphingosine-1-phosphate lyase subfamily.</text>
</comment>
<dbReference type="Gene3D" id="3.90.1150.10">
    <property type="entry name" value="Aspartate Aminotransferase, domain 1"/>
    <property type="match status" value="1"/>
</dbReference>
<accession>A0A812L060</accession>
<evidence type="ECO:0000256" key="18">
    <source>
        <dbReference type="SAM" id="MobiDB-lite"/>
    </source>
</evidence>
<reference evidence="19" key="1">
    <citation type="submission" date="2021-02" db="EMBL/GenBank/DDBJ databases">
        <authorList>
            <person name="Dougan E. K."/>
            <person name="Rhodes N."/>
            <person name="Thang M."/>
            <person name="Chan C."/>
        </authorList>
    </citation>
    <scope>NUCLEOTIDE SEQUENCE</scope>
</reference>
<evidence type="ECO:0000313" key="20">
    <source>
        <dbReference type="Proteomes" id="UP000604046"/>
    </source>
</evidence>
<evidence type="ECO:0000256" key="17">
    <source>
        <dbReference type="PIRSR" id="PIRSR602129-50"/>
    </source>
</evidence>
<keyword evidence="10" id="KW-1133">Transmembrane helix</keyword>
<dbReference type="InterPro" id="IPR015422">
    <property type="entry name" value="PyrdxlP-dep_Trfase_small"/>
</dbReference>
<dbReference type="Pfam" id="PF00282">
    <property type="entry name" value="Pyridoxal_deC"/>
    <property type="match status" value="1"/>
</dbReference>
<evidence type="ECO:0000256" key="13">
    <source>
        <dbReference type="ARBA" id="ARBA00023239"/>
    </source>
</evidence>
<dbReference type="GO" id="GO:0008117">
    <property type="term" value="F:sphinganine-1-phosphate aldolase activity"/>
    <property type="evidence" value="ECO:0007669"/>
    <property type="project" value="UniProtKB-EC"/>
</dbReference>
<dbReference type="GO" id="GO:0030149">
    <property type="term" value="P:sphingolipid catabolic process"/>
    <property type="evidence" value="ECO:0007669"/>
    <property type="project" value="TreeGrafter"/>
</dbReference>
<dbReference type="OrthoDB" id="10254570at2759"/>
<keyword evidence="13" id="KW-0456">Lyase</keyword>
<keyword evidence="20" id="KW-1185">Reference proteome</keyword>
<evidence type="ECO:0000256" key="16">
    <source>
        <dbReference type="ARBA" id="ARBA00042568"/>
    </source>
</evidence>
<evidence type="ECO:0000256" key="2">
    <source>
        <dbReference type="ARBA" id="ARBA00004389"/>
    </source>
</evidence>
<keyword evidence="11" id="KW-0443">Lipid metabolism</keyword>
<evidence type="ECO:0000256" key="4">
    <source>
        <dbReference type="ARBA" id="ARBA00004991"/>
    </source>
</evidence>
<proteinExistence type="inferred from homology"/>
<keyword evidence="7" id="KW-0256">Endoplasmic reticulum</keyword>
<dbReference type="GO" id="GO:0005789">
    <property type="term" value="C:endoplasmic reticulum membrane"/>
    <property type="evidence" value="ECO:0007669"/>
    <property type="project" value="UniProtKB-SubCell"/>
</dbReference>
<evidence type="ECO:0000256" key="10">
    <source>
        <dbReference type="ARBA" id="ARBA00022989"/>
    </source>
</evidence>
<evidence type="ECO:0000256" key="12">
    <source>
        <dbReference type="ARBA" id="ARBA00023136"/>
    </source>
</evidence>
<dbReference type="AlphaFoldDB" id="A0A812L060"/>
<keyword evidence="6" id="KW-0677">Repeat</keyword>
<comment type="caution">
    <text evidence="19">The sequence shown here is derived from an EMBL/GenBank/DDBJ whole genome shotgun (WGS) entry which is preliminary data.</text>
</comment>
<feature type="modified residue" description="N6-(pyridoxal phosphate)lysine" evidence="17">
    <location>
        <position position="525"/>
    </location>
</feature>
<comment type="cofactor">
    <cofactor evidence="1 17">
        <name>pyridoxal 5'-phosphate</name>
        <dbReference type="ChEBI" id="CHEBI:597326"/>
    </cofactor>
</comment>
<dbReference type="Proteomes" id="UP000604046">
    <property type="component" value="Unassembled WGS sequence"/>
</dbReference>
<dbReference type="Gene3D" id="6.10.140.2150">
    <property type="match status" value="1"/>
</dbReference>
<keyword evidence="12" id="KW-0472">Membrane</keyword>
<evidence type="ECO:0000256" key="9">
    <source>
        <dbReference type="ARBA" id="ARBA00022919"/>
    </source>
</evidence>
<evidence type="ECO:0000256" key="7">
    <source>
        <dbReference type="ARBA" id="ARBA00022824"/>
    </source>
</evidence>
<evidence type="ECO:0000313" key="19">
    <source>
        <dbReference type="EMBL" id="CAE7237751.1"/>
    </source>
</evidence>
<comment type="pathway">
    <text evidence="4">Sphingolipid metabolism.</text>
</comment>
<keyword evidence="5" id="KW-0812">Transmembrane</keyword>
<dbReference type="Gene3D" id="3.40.640.10">
    <property type="entry name" value="Type I PLP-dependent aspartate aminotransferase-like (Major domain)"/>
    <property type="match status" value="1"/>
</dbReference>
<dbReference type="SMART" id="SM00698">
    <property type="entry name" value="MORN"/>
    <property type="match status" value="2"/>
</dbReference>
<evidence type="ECO:0000256" key="11">
    <source>
        <dbReference type="ARBA" id="ARBA00023098"/>
    </source>
</evidence>
<dbReference type="PANTHER" id="PTHR42735:SF6">
    <property type="entry name" value="SPHINGOSINE-1-PHOSPHATE LYASE 1"/>
    <property type="match status" value="1"/>
</dbReference>
<dbReference type="EMBL" id="CAJNDS010000857">
    <property type="protein sequence ID" value="CAE7237751.1"/>
    <property type="molecule type" value="Genomic_DNA"/>
</dbReference>
<keyword evidence="9" id="KW-0746">Sphingolipid metabolism</keyword>
<dbReference type="InterPro" id="IPR002129">
    <property type="entry name" value="PyrdxlP-dep_de-COase"/>
</dbReference>
<keyword evidence="8 17" id="KW-0663">Pyridoxal phosphate</keyword>
<evidence type="ECO:0000256" key="14">
    <source>
        <dbReference type="ARBA" id="ARBA00038302"/>
    </source>
</evidence>
<name>A0A812L060_9DINO</name>
<dbReference type="InterPro" id="IPR015421">
    <property type="entry name" value="PyrdxlP-dep_Trfase_major"/>
</dbReference>
<evidence type="ECO:0000256" key="3">
    <source>
        <dbReference type="ARBA" id="ARBA00004760"/>
    </source>
</evidence>
<dbReference type="InterPro" id="IPR015424">
    <property type="entry name" value="PyrdxlP-dep_Trfase"/>
</dbReference>
<evidence type="ECO:0000256" key="1">
    <source>
        <dbReference type="ARBA" id="ARBA00001933"/>
    </source>
</evidence>
<dbReference type="InterPro" id="IPR003409">
    <property type="entry name" value="MORN"/>
</dbReference>
<dbReference type="Pfam" id="PF02493">
    <property type="entry name" value="MORN"/>
    <property type="match status" value="2"/>
</dbReference>
<dbReference type="SUPFAM" id="SSF82185">
    <property type="entry name" value="Histone H3 K4-specific methyltransferase SET7/9 N-terminal domain"/>
    <property type="match status" value="1"/>
</dbReference>
<evidence type="ECO:0000256" key="15">
    <source>
        <dbReference type="ARBA" id="ARBA00038965"/>
    </source>
</evidence>
<organism evidence="19 20">
    <name type="scientific">Symbiodinium natans</name>
    <dbReference type="NCBI Taxonomy" id="878477"/>
    <lineage>
        <taxon>Eukaryota</taxon>
        <taxon>Sar</taxon>
        <taxon>Alveolata</taxon>
        <taxon>Dinophyceae</taxon>
        <taxon>Suessiales</taxon>
        <taxon>Symbiodiniaceae</taxon>
        <taxon>Symbiodinium</taxon>
    </lineage>
</organism>
<evidence type="ECO:0000256" key="5">
    <source>
        <dbReference type="ARBA" id="ARBA00022692"/>
    </source>
</evidence>
<comment type="pathway">
    <text evidence="3">Lipid metabolism; sphingolipid metabolism.</text>
</comment>
<dbReference type="GO" id="GO:0019752">
    <property type="term" value="P:carboxylic acid metabolic process"/>
    <property type="evidence" value="ECO:0007669"/>
    <property type="project" value="InterPro"/>
</dbReference>
<dbReference type="InterPro" id="IPR050477">
    <property type="entry name" value="GrpII_AminoAcid_Decarb"/>
</dbReference>
<sequence length="732" mass="79299">MGASVCHADSFCGLGGSSVQHSEMRPRSRKDHYDTAGGLQAEPANHGIDGADTAPSSVRLRDGSQDKQAAASSLAEPKDIRGSDAENSPVAADDGGSESLAANYFLREAGELQNLQHFGGGPLVRARKRYVFKTGAVYDGQWLGNTRDGIGKQTWPDGAEYIGEWKNNVVTGMGSFAHGDGDKYIGMWRPCQSLLAASLALNSWFRGMEPYQILRTSALLALAVKLLARLRWITRHEGLKAYFLHLVTPYLKKLPMVKAKLQKEMQKTMTDMRAKFSEDLTDPRTHLPGKGIADQEILKLIDERKQLDTRRWTAGKITGAVYHGGQEHYDFIGQVFSKWAFCNPLHPDLHPSLRQMDAEVVQMVVNLYHGGPDACGAFTTGGTESILMAMKAHRDWGAAEKGIRDPNIVVCTTAHAAFDKAGKYFKIYVKKARTDKDMAVDLKHLESLIDSNTVAIVGSCCQYAHGTIDPIESMGKVALKHNIGLHVDCCLGGFLVPFMQEAGYPLPPFDFRVPGVTSISCDPHKYGFAPKGSSVVMFSSRELRHHMYCYLTDWSGGIYATPTMTGSRPGGPVAATWAAMCRFGVEGYVETTRQIVGAARQIAEGIRKIEGIHVVGRAEVCVVAFNTDSDAGFSCYAVADCLKQQFGWELATCQNPACVHLAVTLLTAKNAAQFLADLEAAVQTARENPKGFTSTAGMYGMAATLPAGFIEDAVGAYVDAMSEAHAGPAPAA</sequence>